<name>A0A1X7DEA2_TRICW</name>
<dbReference type="Proteomes" id="UP000192911">
    <property type="component" value="Unassembled WGS sequence"/>
</dbReference>
<dbReference type="PANTHER" id="PTHR42831:SF1">
    <property type="entry name" value="FE-S PROTEIN MATURATION AUXILIARY FACTOR YITW"/>
    <property type="match status" value="1"/>
</dbReference>
<dbReference type="SUPFAM" id="SSF117916">
    <property type="entry name" value="Fe-S cluster assembly (FSCA) domain-like"/>
    <property type="match status" value="1"/>
</dbReference>
<dbReference type="RefSeq" id="WP_085226413.1">
    <property type="nucleotide sequence ID" value="NZ_BSQD01000003.1"/>
</dbReference>
<proteinExistence type="predicted"/>
<dbReference type="STRING" id="28094.SAMN06295900_10379"/>
<reference evidence="3" key="1">
    <citation type="submission" date="2017-04" db="EMBL/GenBank/DDBJ databases">
        <authorList>
            <person name="Varghese N."/>
            <person name="Submissions S."/>
        </authorList>
    </citation>
    <scope>NUCLEOTIDE SEQUENCE [LARGE SCALE GENOMIC DNA]</scope>
    <source>
        <strain evidence="3">Ballard 720</strain>
    </source>
</reference>
<gene>
    <name evidence="2" type="ORF">SAMN06295900_10379</name>
</gene>
<accession>A0A1X7DEA2</accession>
<protein>
    <submittedName>
        <fullName evidence="2">FeS assembly SUF system protein</fullName>
    </submittedName>
</protein>
<feature type="domain" description="MIP18 family-like" evidence="1">
    <location>
        <begin position="28"/>
        <end position="101"/>
    </location>
</feature>
<organism evidence="2 3">
    <name type="scientific">Trinickia caryophylli</name>
    <name type="common">Paraburkholderia caryophylli</name>
    <dbReference type="NCBI Taxonomy" id="28094"/>
    <lineage>
        <taxon>Bacteria</taxon>
        <taxon>Pseudomonadati</taxon>
        <taxon>Pseudomonadota</taxon>
        <taxon>Betaproteobacteria</taxon>
        <taxon>Burkholderiales</taxon>
        <taxon>Burkholderiaceae</taxon>
        <taxon>Trinickia</taxon>
    </lineage>
</organism>
<dbReference type="EMBL" id="FXAH01000003">
    <property type="protein sequence ID" value="SMF14015.1"/>
    <property type="molecule type" value="Genomic_DNA"/>
</dbReference>
<dbReference type="InterPro" id="IPR014291">
    <property type="entry name" value="SUF_FeS_clus_asmbl-assoc"/>
</dbReference>
<dbReference type="NCBIfam" id="TIGR02945">
    <property type="entry name" value="SUF_assoc"/>
    <property type="match status" value="1"/>
</dbReference>
<dbReference type="GeneID" id="95548708"/>
<dbReference type="PANTHER" id="PTHR42831">
    <property type="entry name" value="FE-S PROTEIN MATURATION AUXILIARY FACTOR YITW"/>
    <property type="match status" value="1"/>
</dbReference>
<evidence type="ECO:0000313" key="2">
    <source>
        <dbReference type="EMBL" id="SMF14015.1"/>
    </source>
</evidence>
<keyword evidence="3" id="KW-1185">Reference proteome</keyword>
<dbReference type="InterPro" id="IPR002744">
    <property type="entry name" value="MIP18-like"/>
</dbReference>
<dbReference type="AlphaFoldDB" id="A0A1X7DEA2"/>
<sequence>MKAFDEAGRLGEATPTAPTAPIAAPDLRARVIEALRTVFDPEIPVNIYDLGLIYGLDVDEQGGHVAIRMTLTAPGCPVAQTFPGVVGEVVASVEGVHAASVELVWEPAWSQARMSEAARLQLGLL</sequence>
<evidence type="ECO:0000259" key="1">
    <source>
        <dbReference type="Pfam" id="PF01883"/>
    </source>
</evidence>
<dbReference type="Gene3D" id="3.30.300.130">
    <property type="entry name" value="Fe-S cluster assembly (FSCA)"/>
    <property type="match status" value="1"/>
</dbReference>
<dbReference type="OrthoDB" id="9805360at2"/>
<evidence type="ECO:0000313" key="3">
    <source>
        <dbReference type="Proteomes" id="UP000192911"/>
    </source>
</evidence>
<dbReference type="InterPro" id="IPR034904">
    <property type="entry name" value="FSCA_dom_sf"/>
</dbReference>
<dbReference type="InterPro" id="IPR052339">
    <property type="entry name" value="Fe-S_Maturation_MIP18"/>
</dbReference>
<dbReference type="Pfam" id="PF01883">
    <property type="entry name" value="FeS_assembly_P"/>
    <property type="match status" value="1"/>
</dbReference>